<dbReference type="PhylomeDB" id="Q6ZNV2"/>
<dbReference type="AlphaFoldDB" id="Q6ZNV2"/>
<sequence>MAPATDTAWLPPHPEIQLRLLCPGETYGKLMGGSPSAGPTTQSQPHALRPGLRGRGGWWPQPFWIHSPPLTHSVGTFICLDGLVCALTAPGLGVGLTPAPWRPPGQSRMLEGHGPWPTPGSRPGPTCVCLLTPASSSLRPCLSDRGTCPGAPQGAVGTCRASPQSPCHRHPSLRSGLEWTQPPDQDQGLLTPGSPPLVSGVTQTPWTSPFCPPRPTPWVGAAFTAANPCPPAPTASSVTGL</sequence>
<accession>Q6ZNV2</accession>
<evidence type="ECO:0000313" key="2">
    <source>
        <dbReference type="EMBL" id="BAC85386.1"/>
    </source>
</evidence>
<feature type="region of interest" description="Disordered" evidence="1">
    <location>
        <begin position="30"/>
        <end position="52"/>
    </location>
</feature>
<feature type="region of interest" description="Disordered" evidence="1">
    <location>
        <begin position="159"/>
        <end position="199"/>
    </location>
</feature>
<dbReference type="EMBL" id="AK130578">
    <property type="protein sequence ID" value="BAC85386.1"/>
    <property type="molecule type" value="mRNA"/>
</dbReference>
<protein>
    <submittedName>
        <fullName evidence="2">cDNA FLJ27068 fis, clone SPL01475</fullName>
    </submittedName>
</protein>
<evidence type="ECO:0000256" key="1">
    <source>
        <dbReference type="SAM" id="MobiDB-lite"/>
    </source>
</evidence>
<organism evidence="2">
    <name type="scientific">Homo sapiens</name>
    <name type="common">Human</name>
    <dbReference type="NCBI Taxonomy" id="9606"/>
    <lineage>
        <taxon>Eukaryota</taxon>
        <taxon>Metazoa</taxon>
        <taxon>Chordata</taxon>
        <taxon>Craniata</taxon>
        <taxon>Vertebrata</taxon>
        <taxon>Euteleostomi</taxon>
        <taxon>Mammalia</taxon>
        <taxon>Eutheria</taxon>
        <taxon>Euarchontoglires</taxon>
        <taxon>Primates</taxon>
        <taxon>Haplorrhini</taxon>
        <taxon>Catarrhini</taxon>
        <taxon>Hominidae</taxon>
        <taxon>Homo</taxon>
    </lineage>
</organism>
<proteinExistence type="evidence at transcript level"/>
<reference evidence="2" key="1">
    <citation type="submission" date="2003-07" db="EMBL/GenBank/DDBJ databases">
        <title>NEDO human cDNA sequencing project.</title>
        <authorList>
            <person name="Kanehori K."/>
            <person name="Ishibashi T."/>
            <person name="Chiba Y."/>
            <person name="Fujimori K."/>
            <person name="Hiraoka S."/>
            <person name="Tanai H."/>
            <person name="Watanabe S."/>
            <person name="Ishida S."/>
            <person name="Ono Y."/>
            <person name="Hotuta T."/>
            <person name="Watanabe M."/>
            <person name="Suzuki Y."/>
            <person name="Hata H."/>
            <person name="Nakagawa K."/>
            <person name="Mizuno S."/>
            <person name="Morinaga M."/>
            <person name="Kawamura M."/>
            <person name="Sugiyama T."/>
            <person name="Irie R."/>
            <person name="Otsuki T."/>
            <person name="Sato H."/>
            <person name="Nishikawa T."/>
            <person name="Sugiyama A."/>
            <person name="Kawakami B."/>
            <person name="Nagai K."/>
            <person name="Isogai T."/>
            <person name="Sugano S."/>
        </authorList>
    </citation>
    <scope>NUCLEOTIDE SEQUENCE</scope>
    <source>
        <tissue evidence="2">Spleen</tissue>
    </source>
</reference>
<name>Q6ZNV2_HUMAN</name>